<dbReference type="AlphaFoldDB" id="A0A0G4FMA9"/>
<protein>
    <submittedName>
        <fullName evidence="2">Uncharacterized protein</fullName>
    </submittedName>
</protein>
<proteinExistence type="predicted"/>
<dbReference type="VEuPathDB" id="CryptoDB:Cvel_17677"/>
<feature type="region of interest" description="Disordered" evidence="1">
    <location>
        <begin position="29"/>
        <end position="66"/>
    </location>
</feature>
<organism evidence="2">
    <name type="scientific">Chromera velia CCMP2878</name>
    <dbReference type="NCBI Taxonomy" id="1169474"/>
    <lineage>
        <taxon>Eukaryota</taxon>
        <taxon>Sar</taxon>
        <taxon>Alveolata</taxon>
        <taxon>Colpodellida</taxon>
        <taxon>Chromeraceae</taxon>
        <taxon>Chromera</taxon>
    </lineage>
</organism>
<dbReference type="EMBL" id="CDMZ01000469">
    <property type="protein sequence ID" value="CEM14980.1"/>
    <property type="molecule type" value="Genomic_DNA"/>
</dbReference>
<feature type="region of interest" description="Disordered" evidence="1">
    <location>
        <begin position="401"/>
        <end position="461"/>
    </location>
</feature>
<reference evidence="2" key="1">
    <citation type="submission" date="2014-11" db="EMBL/GenBank/DDBJ databases">
        <authorList>
            <person name="Otto D Thomas"/>
            <person name="Naeem Raeece"/>
        </authorList>
    </citation>
    <scope>NUCLEOTIDE SEQUENCE</scope>
</reference>
<feature type="region of interest" description="Disordered" evidence="1">
    <location>
        <begin position="244"/>
        <end position="264"/>
    </location>
</feature>
<feature type="compositionally biased region" description="Basic and acidic residues" evidence="1">
    <location>
        <begin position="413"/>
        <end position="449"/>
    </location>
</feature>
<feature type="region of interest" description="Disordered" evidence="1">
    <location>
        <begin position="84"/>
        <end position="150"/>
    </location>
</feature>
<feature type="compositionally biased region" description="Low complexity" evidence="1">
    <location>
        <begin position="95"/>
        <end position="122"/>
    </location>
</feature>
<evidence type="ECO:0000256" key="1">
    <source>
        <dbReference type="SAM" id="MobiDB-lite"/>
    </source>
</evidence>
<sequence>MIRCKQIWALLPGTLSPKLREMKEYNSMKCNQGEGDSETTPAVPPPQDQQHETHQHPHTVVKAQGHDAMSATTTCIRSPVLHGSHHATTAPHASPPSSCGGSPSLITLQQQQQQAPQDQPAAGTPILSPKEAKEEGADSGEQPESVLATPEGFVPLRRFADLFGPRESDSPLPSPPTLTIFRPRATMRPVLPMLSVDDEENEEVPSSSASFASASSNSCLNRQHQQMSALTCRSNPRLAAHVGGRGEASGACGRTKKGGSSSHVRCRATRRTLLENAGEGFVRGGGGGTAFLHDLAAVRCGDGGHRDKGRSWTMQFGSRLPTDEHPSLSPAPAGDRSGDARVPVGGGGGQRQPNCIATGTGCRGKIQEKLGRVQSLPDILEAVSGKGCSLNSPCCRLDSSNFSRPSPCASVAREGERAERDGRKEKEDGGGKEKRDTQVCEKSGVEKAPIRSVHTSGKAQGVSTRVVSSLTACVSSTLPLGPPSPSPGRVPAFGCSDISPPAGDPGGMLPCPPPFAEGRKK</sequence>
<accession>A0A0G4FMA9</accession>
<feature type="region of interest" description="Disordered" evidence="1">
    <location>
        <begin position="477"/>
        <end position="521"/>
    </location>
</feature>
<feature type="region of interest" description="Disordered" evidence="1">
    <location>
        <begin position="316"/>
        <end position="356"/>
    </location>
</feature>
<name>A0A0G4FMA9_9ALVE</name>
<evidence type="ECO:0000313" key="2">
    <source>
        <dbReference type="EMBL" id="CEM14980.1"/>
    </source>
</evidence>
<gene>
    <name evidence="2" type="ORF">Cvel_17677</name>
</gene>